<evidence type="ECO:0000313" key="2">
    <source>
        <dbReference type="EMBL" id="GAO42548.1"/>
    </source>
</evidence>
<reference evidence="2 3" key="1">
    <citation type="submission" date="2015-04" db="EMBL/GenBank/DDBJ databases">
        <title>Whole genome shotgun sequence of Flavihumibacter petaseus NBRC 106054.</title>
        <authorList>
            <person name="Miyazawa S."/>
            <person name="Hosoyama A."/>
            <person name="Hashimoto M."/>
            <person name="Noguchi M."/>
            <person name="Tsuchikane K."/>
            <person name="Ohji S."/>
            <person name="Yamazoe A."/>
            <person name="Ichikawa N."/>
            <person name="Kimura A."/>
            <person name="Fujita N."/>
        </authorList>
    </citation>
    <scope>NUCLEOTIDE SEQUENCE [LARGE SCALE GENOMIC DNA]</scope>
    <source>
        <strain evidence="2 3">NBRC 106054</strain>
    </source>
</reference>
<dbReference type="EMBL" id="BBWV01000001">
    <property type="protein sequence ID" value="GAO42548.1"/>
    <property type="molecule type" value="Genomic_DNA"/>
</dbReference>
<protein>
    <submittedName>
        <fullName evidence="2">Uncharacterized protein</fullName>
    </submittedName>
</protein>
<keyword evidence="1" id="KW-0812">Transmembrane</keyword>
<evidence type="ECO:0000256" key="1">
    <source>
        <dbReference type="SAM" id="Phobius"/>
    </source>
</evidence>
<gene>
    <name evidence="2" type="ORF">FPE01S_01_15630</name>
</gene>
<dbReference type="AlphaFoldDB" id="A0A0E9MYG4"/>
<feature type="transmembrane region" description="Helical" evidence="1">
    <location>
        <begin position="25"/>
        <end position="46"/>
    </location>
</feature>
<name>A0A0E9MYG4_9BACT</name>
<dbReference type="Proteomes" id="UP000033121">
    <property type="component" value="Unassembled WGS sequence"/>
</dbReference>
<keyword evidence="1" id="KW-0472">Membrane</keyword>
<comment type="caution">
    <text evidence="2">The sequence shown here is derived from an EMBL/GenBank/DDBJ whole genome shotgun (WGS) entry which is preliminary data.</text>
</comment>
<organism evidence="2 3">
    <name type="scientific">Flavihumibacter petaseus NBRC 106054</name>
    <dbReference type="NCBI Taxonomy" id="1220578"/>
    <lineage>
        <taxon>Bacteria</taxon>
        <taxon>Pseudomonadati</taxon>
        <taxon>Bacteroidota</taxon>
        <taxon>Chitinophagia</taxon>
        <taxon>Chitinophagales</taxon>
        <taxon>Chitinophagaceae</taxon>
        <taxon>Flavihumibacter</taxon>
    </lineage>
</organism>
<accession>A0A0E9MYG4</accession>
<sequence length="230" mass="26384">MITFALYVYFRLFFREFGLNLIEEVAYFAGFNLLGLSLLMFFFILAEYGSNKVFRLEMNRRAKNFRPGRSWLPLLLAIMVAFGSCKHKTIAGFKKDAGTGVFTKYANLEPEDVLIVMNGEVINHNTVPLGQDFILINKNVQGFEVRDNKISIGCSLQIRDEQGKLIMDEADLFKGKSEFDPTDAGLLKCHVNTGQPMEWQKQYRVSVRFWDKYGDGKIENDFTIDIQDEG</sequence>
<keyword evidence="3" id="KW-1185">Reference proteome</keyword>
<evidence type="ECO:0000313" key="3">
    <source>
        <dbReference type="Proteomes" id="UP000033121"/>
    </source>
</evidence>
<proteinExistence type="predicted"/>
<keyword evidence="1" id="KW-1133">Transmembrane helix</keyword>
<feature type="transmembrane region" description="Helical" evidence="1">
    <location>
        <begin position="67"/>
        <end position="84"/>
    </location>
</feature>